<dbReference type="EMBL" id="JAAXPO010000007">
    <property type="protein sequence ID" value="NKZ18913.1"/>
    <property type="molecule type" value="Genomic_DNA"/>
</dbReference>
<organism evidence="3 4">
    <name type="scientific">Leuconostoc holzapfelii</name>
    <dbReference type="NCBI Taxonomy" id="434464"/>
    <lineage>
        <taxon>Bacteria</taxon>
        <taxon>Bacillati</taxon>
        <taxon>Bacillota</taxon>
        <taxon>Bacilli</taxon>
        <taxon>Lactobacillales</taxon>
        <taxon>Lactobacillaceae</taxon>
        <taxon>Leuconostoc</taxon>
    </lineage>
</organism>
<sequence>MTPVDRNNLIADGVKKLLDQAPIYGNIILKLGRVMDAHAKAPLGLRWQSGSWQLVVNPKLVRQQYATPEQMALALAHEALHMIWQHPTRYANVTQRQIVVDYGTDVAINQYLPTGLGTLPNLVTRQSIWADYGIELAPHQDSAVYITELAQHDVIRKTSGGGDEASHAGWQNIAGDLPQAQSALVTLVQQATVPVNSIGRGQLPVPVQRALAVLTTPLLPWRALLNMGRHAQPDQHSPTRTRFNRRQPYRLDLLGTTPRYSPQLAVFIDQSASISDAQLQVMQAYGQQIVSSFGHGVQLYAFDSKVQPLSSAQYLTRVANGGTTFQSIFDALQRKKLTPKDTKVVIFTDGAGETTPLKTAFQDVFWVLPLDQALSIQAPFGTILPLL</sequence>
<dbReference type="InterPro" id="IPR025154">
    <property type="entry name" value="Put_metallopeptidase_dom"/>
</dbReference>
<dbReference type="Pfam" id="PF13203">
    <property type="entry name" value="DUF2201_N"/>
    <property type="match status" value="1"/>
</dbReference>
<evidence type="ECO:0000259" key="2">
    <source>
        <dbReference type="Pfam" id="PF13203"/>
    </source>
</evidence>
<evidence type="ECO:0000313" key="4">
    <source>
        <dbReference type="Proteomes" id="UP000590460"/>
    </source>
</evidence>
<dbReference type="PANTHER" id="PTHR38730:SF1">
    <property type="entry name" value="SLL7028 PROTEIN"/>
    <property type="match status" value="1"/>
</dbReference>
<dbReference type="PANTHER" id="PTHR38730">
    <property type="entry name" value="SLL7028 PROTEIN"/>
    <property type="match status" value="1"/>
</dbReference>
<name>A0A846ZIM3_9LACO</name>
<reference evidence="3 4" key="1">
    <citation type="submission" date="2020-04" db="EMBL/GenBank/DDBJ databases">
        <title>MicrobeNet Type strains.</title>
        <authorList>
            <person name="Nicholson A.C."/>
        </authorList>
    </citation>
    <scope>NUCLEOTIDE SEQUENCE [LARGE SCALE GENOMIC DNA]</scope>
    <source>
        <strain evidence="3 4">CCUG 54536</strain>
    </source>
</reference>
<dbReference type="Pfam" id="PF09967">
    <property type="entry name" value="DUF2201"/>
    <property type="match status" value="1"/>
</dbReference>
<gene>
    <name evidence="3" type="ORF">HF966_06970</name>
</gene>
<feature type="domain" description="VWA-like" evidence="1">
    <location>
        <begin position="264"/>
        <end position="385"/>
    </location>
</feature>
<evidence type="ECO:0000259" key="1">
    <source>
        <dbReference type="Pfam" id="PF09967"/>
    </source>
</evidence>
<protein>
    <submittedName>
        <fullName evidence="3">Peptidase</fullName>
    </submittedName>
</protein>
<comment type="caution">
    <text evidence="3">The sequence shown here is derived from an EMBL/GenBank/DDBJ whole genome shotgun (WGS) entry which is preliminary data.</text>
</comment>
<accession>A0A846ZIM3</accession>
<proteinExistence type="predicted"/>
<evidence type="ECO:0000313" key="3">
    <source>
        <dbReference type="EMBL" id="NKZ18913.1"/>
    </source>
</evidence>
<dbReference type="RefSeq" id="WP_168677407.1">
    <property type="nucleotide sequence ID" value="NZ_BPKV01000008.1"/>
</dbReference>
<dbReference type="InterPro" id="IPR018698">
    <property type="entry name" value="VWA-like_dom"/>
</dbReference>
<dbReference type="AlphaFoldDB" id="A0A846ZIM3"/>
<feature type="domain" description="Putative metallopeptidase" evidence="2">
    <location>
        <begin position="15"/>
        <end position="149"/>
    </location>
</feature>
<dbReference type="Proteomes" id="UP000590460">
    <property type="component" value="Unassembled WGS sequence"/>
</dbReference>